<keyword evidence="5" id="KW-0547">Nucleotide-binding</keyword>
<dbReference type="SMART" id="SM00388">
    <property type="entry name" value="HisKA"/>
    <property type="match status" value="1"/>
</dbReference>
<dbReference type="Gene3D" id="3.30.450.40">
    <property type="match status" value="1"/>
</dbReference>
<dbReference type="SUPFAM" id="SSF52172">
    <property type="entry name" value="CheY-like"/>
    <property type="match status" value="1"/>
</dbReference>
<comment type="caution">
    <text evidence="13">The sequence shown here is derived from an EMBL/GenBank/DDBJ whole genome shotgun (WGS) entry which is preliminary data.</text>
</comment>
<dbReference type="PROSITE" id="PS50110">
    <property type="entry name" value="RESPONSE_REGULATORY"/>
    <property type="match status" value="1"/>
</dbReference>
<dbReference type="SMART" id="SM00387">
    <property type="entry name" value="HATPase_c"/>
    <property type="match status" value="1"/>
</dbReference>
<evidence type="ECO:0000256" key="4">
    <source>
        <dbReference type="ARBA" id="ARBA00022679"/>
    </source>
</evidence>
<keyword evidence="8" id="KW-0902">Two-component regulatory system</keyword>
<evidence type="ECO:0000256" key="1">
    <source>
        <dbReference type="ARBA" id="ARBA00000085"/>
    </source>
</evidence>
<evidence type="ECO:0000259" key="11">
    <source>
        <dbReference type="PROSITE" id="PS50109"/>
    </source>
</evidence>
<gene>
    <name evidence="13" type="ORF">GETHED_08670</name>
</gene>
<evidence type="ECO:0000256" key="3">
    <source>
        <dbReference type="ARBA" id="ARBA00022553"/>
    </source>
</evidence>
<evidence type="ECO:0000256" key="9">
    <source>
        <dbReference type="PROSITE-ProRule" id="PRU00169"/>
    </source>
</evidence>
<dbReference type="InterPro" id="IPR003594">
    <property type="entry name" value="HATPase_dom"/>
</dbReference>
<reference evidence="13" key="1">
    <citation type="journal article" date="2023" name="Antonie Van Leeuwenhoek">
        <title>Mesoterricola silvestris gen. nov., sp. nov., Mesoterricola sediminis sp. nov., Geothrix oryzae sp. nov., Geothrix edaphica sp. nov., Geothrix rubra sp. nov., and Geothrix limicola sp. nov., six novel members of Acidobacteriota isolated from soils.</title>
        <authorList>
            <person name="Itoh H."/>
            <person name="Sugisawa Y."/>
            <person name="Mise K."/>
            <person name="Xu Z."/>
            <person name="Kuniyasu M."/>
            <person name="Ushijima N."/>
            <person name="Kawano K."/>
            <person name="Kobayashi E."/>
            <person name="Shiratori Y."/>
            <person name="Masuda Y."/>
            <person name="Senoo K."/>
        </authorList>
    </citation>
    <scope>NUCLEOTIDE SEQUENCE</scope>
    <source>
        <strain evidence="13">Red802</strain>
    </source>
</reference>
<dbReference type="EMBL" id="BSDC01000001">
    <property type="protein sequence ID" value="GLH66503.1"/>
    <property type="molecule type" value="Genomic_DNA"/>
</dbReference>
<proteinExistence type="predicted"/>
<keyword evidence="10" id="KW-0175">Coiled coil</keyword>
<dbReference type="PRINTS" id="PR00344">
    <property type="entry name" value="BCTRLSENSOR"/>
</dbReference>
<evidence type="ECO:0000259" key="12">
    <source>
        <dbReference type="PROSITE" id="PS50110"/>
    </source>
</evidence>
<evidence type="ECO:0000256" key="6">
    <source>
        <dbReference type="ARBA" id="ARBA00022777"/>
    </source>
</evidence>
<dbReference type="SUPFAM" id="SSF47384">
    <property type="entry name" value="Homodimeric domain of signal transducing histidine kinase"/>
    <property type="match status" value="1"/>
</dbReference>
<dbReference type="Pfam" id="PF00512">
    <property type="entry name" value="HisKA"/>
    <property type="match status" value="1"/>
</dbReference>
<evidence type="ECO:0000256" key="5">
    <source>
        <dbReference type="ARBA" id="ARBA00022741"/>
    </source>
</evidence>
<keyword evidence="7" id="KW-0067">ATP-binding</keyword>
<dbReference type="InterPro" id="IPR029016">
    <property type="entry name" value="GAF-like_dom_sf"/>
</dbReference>
<dbReference type="Proteomes" id="UP001165044">
    <property type="component" value="Unassembled WGS sequence"/>
</dbReference>
<dbReference type="RefSeq" id="WP_285606809.1">
    <property type="nucleotide sequence ID" value="NZ_BSDC01000001.1"/>
</dbReference>
<dbReference type="Gene3D" id="3.30.565.10">
    <property type="entry name" value="Histidine kinase-like ATPase, C-terminal domain"/>
    <property type="match status" value="1"/>
</dbReference>
<dbReference type="Pfam" id="PF02518">
    <property type="entry name" value="HATPase_c"/>
    <property type="match status" value="1"/>
</dbReference>
<protein>
    <recommendedName>
        <fullName evidence="2">histidine kinase</fullName>
        <ecNumber evidence="2">2.7.13.3</ecNumber>
    </recommendedName>
</protein>
<evidence type="ECO:0000256" key="8">
    <source>
        <dbReference type="ARBA" id="ARBA00023012"/>
    </source>
</evidence>
<keyword evidence="6" id="KW-0418">Kinase</keyword>
<evidence type="ECO:0000256" key="10">
    <source>
        <dbReference type="SAM" id="Coils"/>
    </source>
</evidence>
<feature type="domain" description="Histidine kinase" evidence="11">
    <location>
        <begin position="189"/>
        <end position="398"/>
    </location>
</feature>
<dbReference type="SUPFAM" id="SSF55874">
    <property type="entry name" value="ATPase domain of HSP90 chaperone/DNA topoisomerase II/histidine kinase"/>
    <property type="match status" value="1"/>
</dbReference>
<evidence type="ECO:0000256" key="7">
    <source>
        <dbReference type="ARBA" id="ARBA00022840"/>
    </source>
</evidence>
<dbReference type="InterPro" id="IPR001789">
    <property type="entry name" value="Sig_transdc_resp-reg_receiver"/>
</dbReference>
<dbReference type="InterPro" id="IPR003661">
    <property type="entry name" value="HisK_dim/P_dom"/>
</dbReference>
<sequence>MTNLDDLIKETLVFTAQKGWTQSHAGFFPALVQFLGEKLGVEYALVDELLPDQKRARTVGLYASGELVPDVEYDLNGTPCENVMGRGLCCYPRGIQRLFPEDLMLQQMSAESYIGIPLWDSRGNPIGLIAVMGKKPMEDRELAESILQMVAVRCAHELERKRAEEERRRIQAELLRYQKLESIGSLASGVAHDMNNVLAAIMGVATVLRDRFEGDPSVAGNLDLLLNTAMRGRTLVKGLTDFARDRLEDAVPLDLNQLLRQEAELVSRTSFQRVDLDLDLEEPLPKVMGEAASLANVLMNLCVNAIDAMPEGGRLRFRSRGLGEGGVEVVVEDTGQGMTPDVLAKALDPYFTTKPVGKGTGLGLSVVYGAMKAHGGSCNIESEPGWGTRVTLRFPALVVPSPGPEVIPEGPRASEPRSLGILLVDDEEMIRESASALFRHVGHRVEVAASGREGLDRLQAGLAVDLVVLDQNMPGMTGVEALQELRTSRPDLPVILSSGRVDRAVEGALASYPRVWLLRKPFDFAEMQAVVRRACP</sequence>
<dbReference type="InterPro" id="IPR036097">
    <property type="entry name" value="HisK_dim/P_sf"/>
</dbReference>
<comment type="catalytic activity">
    <reaction evidence="1">
        <text>ATP + protein L-histidine = ADP + protein N-phospho-L-histidine.</text>
        <dbReference type="EC" id="2.7.13.3"/>
    </reaction>
</comment>
<dbReference type="PANTHER" id="PTHR43065:SF46">
    <property type="entry name" value="C4-DICARBOXYLATE TRANSPORT SENSOR PROTEIN DCTB"/>
    <property type="match status" value="1"/>
</dbReference>
<dbReference type="InterPro" id="IPR005467">
    <property type="entry name" value="His_kinase_dom"/>
</dbReference>
<evidence type="ECO:0000313" key="13">
    <source>
        <dbReference type="EMBL" id="GLH66503.1"/>
    </source>
</evidence>
<dbReference type="InterPro" id="IPR011006">
    <property type="entry name" value="CheY-like_superfamily"/>
</dbReference>
<name>A0ABQ5PVW9_9BACT</name>
<dbReference type="InterPro" id="IPR036890">
    <property type="entry name" value="HATPase_C_sf"/>
</dbReference>
<keyword evidence="3 9" id="KW-0597">Phosphoprotein</keyword>
<dbReference type="PANTHER" id="PTHR43065">
    <property type="entry name" value="SENSOR HISTIDINE KINASE"/>
    <property type="match status" value="1"/>
</dbReference>
<accession>A0ABQ5PVW9</accession>
<dbReference type="Gene3D" id="3.40.50.2300">
    <property type="match status" value="1"/>
</dbReference>
<evidence type="ECO:0000256" key="2">
    <source>
        <dbReference type="ARBA" id="ARBA00012438"/>
    </source>
</evidence>
<feature type="modified residue" description="4-aspartylphosphate" evidence="9">
    <location>
        <position position="470"/>
    </location>
</feature>
<feature type="domain" description="Response regulatory" evidence="12">
    <location>
        <begin position="420"/>
        <end position="535"/>
    </location>
</feature>
<organism evidence="13 14">
    <name type="scientific">Geothrix edaphica</name>
    <dbReference type="NCBI Taxonomy" id="2927976"/>
    <lineage>
        <taxon>Bacteria</taxon>
        <taxon>Pseudomonadati</taxon>
        <taxon>Acidobacteriota</taxon>
        <taxon>Holophagae</taxon>
        <taxon>Holophagales</taxon>
        <taxon>Holophagaceae</taxon>
        <taxon>Geothrix</taxon>
    </lineage>
</organism>
<keyword evidence="4" id="KW-0808">Transferase</keyword>
<feature type="coiled-coil region" evidence="10">
    <location>
        <begin position="155"/>
        <end position="183"/>
    </location>
</feature>
<dbReference type="CDD" id="cd00082">
    <property type="entry name" value="HisKA"/>
    <property type="match status" value="1"/>
</dbReference>
<dbReference type="PROSITE" id="PS50109">
    <property type="entry name" value="HIS_KIN"/>
    <property type="match status" value="1"/>
</dbReference>
<dbReference type="Pfam" id="PF00072">
    <property type="entry name" value="Response_reg"/>
    <property type="match status" value="1"/>
</dbReference>
<dbReference type="EC" id="2.7.13.3" evidence="2"/>
<dbReference type="Gene3D" id="1.10.287.130">
    <property type="match status" value="1"/>
</dbReference>
<dbReference type="InterPro" id="IPR004358">
    <property type="entry name" value="Sig_transdc_His_kin-like_C"/>
</dbReference>
<dbReference type="SMART" id="SM00448">
    <property type="entry name" value="REC"/>
    <property type="match status" value="1"/>
</dbReference>
<dbReference type="SUPFAM" id="SSF55781">
    <property type="entry name" value="GAF domain-like"/>
    <property type="match status" value="1"/>
</dbReference>
<evidence type="ECO:0000313" key="14">
    <source>
        <dbReference type="Proteomes" id="UP001165044"/>
    </source>
</evidence>
<keyword evidence="14" id="KW-1185">Reference proteome</keyword>